<dbReference type="InterPro" id="IPR029036">
    <property type="entry name" value="P5CR_dimer"/>
</dbReference>
<dbReference type="PANTHER" id="PTHR11645:SF13">
    <property type="entry name" value="PYRROLINE-5-CARBOXYLATE REDUCTASE CATALYTIC N-TERMINAL DOMAIN-CONTAINING PROTEIN"/>
    <property type="match status" value="1"/>
</dbReference>
<accession>A0ABZ1AEP0</accession>
<feature type="domain" description="Pyrroline-5-carboxylate reductase dimerisation" evidence="3">
    <location>
        <begin position="152"/>
        <end position="251"/>
    </location>
</feature>
<dbReference type="NCBIfam" id="NF005063">
    <property type="entry name" value="PRK06476.1"/>
    <property type="match status" value="1"/>
</dbReference>
<gene>
    <name evidence="4" type="ORF">U5817_13205</name>
</gene>
<dbReference type="Gene3D" id="1.10.3730.10">
    <property type="entry name" value="ProC C-terminal domain-like"/>
    <property type="match status" value="1"/>
</dbReference>
<proteinExistence type="inferred from homology"/>
<dbReference type="InterPro" id="IPR036291">
    <property type="entry name" value="NAD(P)-bd_dom_sf"/>
</dbReference>
<dbReference type="RefSeq" id="WP_407277619.1">
    <property type="nucleotide sequence ID" value="NZ_CP141259.1"/>
</dbReference>
<comment type="similarity">
    <text evidence="1">Belongs to the pyrroline-5-carboxylate reductase family.</text>
</comment>
<feature type="domain" description="Pyrroline-5-carboxylate reductase catalytic N-terminal" evidence="2">
    <location>
        <begin position="2"/>
        <end position="93"/>
    </location>
</feature>
<dbReference type="InterPro" id="IPR028939">
    <property type="entry name" value="P5C_Rdtase_cat_N"/>
</dbReference>
<evidence type="ECO:0000259" key="3">
    <source>
        <dbReference type="Pfam" id="PF14748"/>
    </source>
</evidence>
<dbReference type="Gene3D" id="3.40.50.720">
    <property type="entry name" value="NAD(P)-binding Rossmann-like Domain"/>
    <property type="match status" value="1"/>
</dbReference>
<dbReference type="SUPFAM" id="SSF51735">
    <property type="entry name" value="NAD(P)-binding Rossmann-fold domains"/>
    <property type="match status" value="1"/>
</dbReference>
<evidence type="ECO:0000256" key="1">
    <source>
        <dbReference type="ARBA" id="ARBA00005525"/>
    </source>
</evidence>
<name>A0ABZ1AEP0_AROEV</name>
<dbReference type="Pfam" id="PF03807">
    <property type="entry name" value="F420_oxidored"/>
    <property type="match status" value="1"/>
</dbReference>
<evidence type="ECO:0000259" key="2">
    <source>
        <dbReference type="Pfam" id="PF03807"/>
    </source>
</evidence>
<dbReference type="Proteomes" id="UP001626593">
    <property type="component" value="Chromosome"/>
</dbReference>
<dbReference type="Pfam" id="PF14748">
    <property type="entry name" value="P5CR_dimer"/>
    <property type="match status" value="1"/>
</dbReference>
<protein>
    <submittedName>
        <fullName evidence="4">Pyrroline-5-carboxylate reductase</fullName>
    </submittedName>
</protein>
<sequence length="259" mass="28207">MRLGFIGTGVITKAIVTGLVRSSLSFDRIFLSPRNAATAAELAALDARIQVCVSNQEVLDSSDIVSIAVVPQIVADVLRELHFDERHRIISFVPGTPIEELDRLLRPARNFARAVPLPAVADGKGCTAIYPPDEVAKSLFSALGEAVEVESEHQFDALHAVTATMASFYAALEAQASWLTQQGLPYKSARAFLSGYSVGLAHETTQTEQSFPEMIDYLMTPGGLNEQLHSELSSRGAYAHYGIALDRVLARIQGRPWQR</sequence>
<dbReference type="SUPFAM" id="SSF48179">
    <property type="entry name" value="6-phosphogluconate dehydrogenase C-terminal domain-like"/>
    <property type="match status" value="1"/>
</dbReference>
<reference evidence="4 5" key="1">
    <citation type="submission" date="2023-12" db="EMBL/GenBank/DDBJ databases">
        <title>A. evansii MAY27, complete genome.</title>
        <authorList>
            <person name="Wang Y."/>
        </authorList>
    </citation>
    <scope>NUCLEOTIDE SEQUENCE [LARGE SCALE GENOMIC DNA]</scope>
    <source>
        <strain evidence="4 5">MAY27</strain>
    </source>
</reference>
<dbReference type="EMBL" id="CP141259">
    <property type="protein sequence ID" value="WRL44168.1"/>
    <property type="molecule type" value="Genomic_DNA"/>
</dbReference>
<evidence type="ECO:0000313" key="5">
    <source>
        <dbReference type="Proteomes" id="UP001626593"/>
    </source>
</evidence>
<dbReference type="PANTHER" id="PTHR11645">
    <property type="entry name" value="PYRROLINE-5-CARBOXYLATE REDUCTASE"/>
    <property type="match status" value="1"/>
</dbReference>
<evidence type="ECO:0000313" key="4">
    <source>
        <dbReference type="EMBL" id="WRL44168.1"/>
    </source>
</evidence>
<dbReference type="PIRSF" id="PIRSF000193">
    <property type="entry name" value="Pyrrol-5-carb_rd"/>
    <property type="match status" value="1"/>
</dbReference>
<dbReference type="InterPro" id="IPR000304">
    <property type="entry name" value="Pyrroline-COOH_reductase"/>
</dbReference>
<keyword evidence="5" id="KW-1185">Reference proteome</keyword>
<organism evidence="4 5">
    <name type="scientific">Aromatoleum evansii</name>
    <name type="common">Azoarcus evansii</name>
    <dbReference type="NCBI Taxonomy" id="59406"/>
    <lineage>
        <taxon>Bacteria</taxon>
        <taxon>Pseudomonadati</taxon>
        <taxon>Pseudomonadota</taxon>
        <taxon>Betaproteobacteria</taxon>
        <taxon>Rhodocyclales</taxon>
        <taxon>Rhodocyclaceae</taxon>
        <taxon>Aromatoleum</taxon>
    </lineage>
</organism>
<dbReference type="InterPro" id="IPR008927">
    <property type="entry name" value="6-PGluconate_DH-like_C_sf"/>
</dbReference>